<dbReference type="Proteomes" id="UP000030063">
    <property type="component" value="Unassembled WGS sequence"/>
</dbReference>
<comment type="catalytic activity">
    <reaction evidence="2">
        <text>a 3'-end 2',3'-cyclophospho-ribonucleotide-RNA + H2O = a 3'-end 2'-phospho-ribonucleotide-RNA + H(+)</text>
        <dbReference type="Rhea" id="RHEA:11828"/>
        <dbReference type="Rhea" id="RHEA-COMP:10464"/>
        <dbReference type="Rhea" id="RHEA-COMP:17353"/>
        <dbReference type="ChEBI" id="CHEBI:15377"/>
        <dbReference type="ChEBI" id="CHEBI:15378"/>
        <dbReference type="ChEBI" id="CHEBI:83064"/>
        <dbReference type="ChEBI" id="CHEBI:173113"/>
        <dbReference type="EC" id="3.1.4.58"/>
    </reaction>
</comment>
<organism evidence="3 4">
    <name type="scientific">Pseudomonas taeanensis MS-3</name>
    <dbReference type="NCBI Taxonomy" id="1395571"/>
    <lineage>
        <taxon>Bacteria</taxon>
        <taxon>Pseudomonadati</taxon>
        <taxon>Pseudomonadota</taxon>
        <taxon>Gammaproteobacteria</taxon>
        <taxon>Pseudomonadales</taxon>
        <taxon>Pseudomonadaceae</taxon>
        <taxon>Pseudomonas</taxon>
    </lineage>
</organism>
<reference evidence="3 4" key="1">
    <citation type="journal article" date="2014" name="Genome Announc.">
        <title>Draft Genome Sequence of Petroleum Oil-Degrading Marine Bacterium Pseudomonas taeanensis Strain MS-3, Isolated from a Crude Oil-Contaminated Seashore.</title>
        <authorList>
            <person name="Lee S.Y."/>
            <person name="Kim S.H."/>
            <person name="Lee D.G."/>
            <person name="Shin S."/>
            <person name="Yun S.H."/>
            <person name="Choi C.W."/>
            <person name="Chung Y.H."/>
            <person name="Choi J.S."/>
            <person name="Kahng H.Y."/>
            <person name="Kim S.I."/>
        </authorList>
    </citation>
    <scope>NUCLEOTIDE SEQUENCE [LARGE SCALE GENOMIC DNA]</scope>
    <source>
        <strain evidence="3 4">MS-3</strain>
    </source>
</reference>
<sequence length="176" mass="19795">MKDDSLRLFFALRCPPRLAEAITTWRDDLHLPGRPVATANLHLTLVFLGQQPLTQLPTLLSLAASVQVPVFDLHLDHLGRFNNGLLYLAPSRPPEALKGLAQGLRDALQEAGIRLDDRPFRAHLSLLRRCPRLPDDATPSFDWPVSHFGLFASEQSAHGSHYRQLQHWPLRPNEAP</sequence>
<dbReference type="SUPFAM" id="SSF55144">
    <property type="entry name" value="LigT-like"/>
    <property type="match status" value="1"/>
</dbReference>
<dbReference type="Gene3D" id="3.90.1140.10">
    <property type="entry name" value="Cyclic phosphodiesterase"/>
    <property type="match status" value="1"/>
</dbReference>
<dbReference type="PANTHER" id="PTHR35561">
    <property type="entry name" value="RNA 2',3'-CYCLIC PHOSPHODIESTERASE"/>
    <property type="match status" value="1"/>
</dbReference>
<evidence type="ECO:0000256" key="2">
    <source>
        <dbReference type="HAMAP-Rule" id="MF_01940"/>
    </source>
</evidence>
<comment type="caution">
    <text evidence="3">The sequence shown here is derived from an EMBL/GenBank/DDBJ whole genome shotgun (WGS) entry which is preliminary data.</text>
</comment>
<protein>
    <recommendedName>
        <fullName evidence="2">RNA 2',3'-cyclic phosphodiesterase</fullName>
        <shortName evidence="2">RNA 2',3'-CPDase</shortName>
        <ecNumber evidence="2">3.1.4.58</ecNumber>
    </recommendedName>
</protein>
<dbReference type="eggNOG" id="COG1514">
    <property type="taxonomic scope" value="Bacteria"/>
</dbReference>
<proteinExistence type="inferred from homology"/>
<accession>A0A0A1YIT4</accession>
<dbReference type="Pfam" id="PF13563">
    <property type="entry name" value="2_5_RNA_ligase2"/>
    <property type="match status" value="1"/>
</dbReference>
<evidence type="ECO:0000256" key="1">
    <source>
        <dbReference type="ARBA" id="ARBA00022801"/>
    </source>
</evidence>
<dbReference type="AlphaFoldDB" id="A0A0A1YIT4"/>
<comment type="function">
    <text evidence="2">Hydrolyzes RNA 2',3'-cyclic phosphodiester to an RNA 2'-phosphomonoester.</text>
</comment>
<dbReference type="OrthoDB" id="7061261at2"/>
<gene>
    <name evidence="3" type="ORF">TMS3_0115920</name>
</gene>
<dbReference type="InterPro" id="IPR004175">
    <property type="entry name" value="RNA_CPDase"/>
</dbReference>
<dbReference type="EC" id="3.1.4.58" evidence="2"/>
<keyword evidence="1 2" id="KW-0378">Hydrolase</keyword>
<dbReference type="EMBL" id="AWSQ01000004">
    <property type="protein sequence ID" value="KFX68971.1"/>
    <property type="molecule type" value="Genomic_DNA"/>
</dbReference>
<feature type="active site" description="Proton donor" evidence="2">
    <location>
        <position position="42"/>
    </location>
</feature>
<evidence type="ECO:0000313" key="4">
    <source>
        <dbReference type="Proteomes" id="UP000030063"/>
    </source>
</evidence>
<comment type="similarity">
    <text evidence="2">Belongs to the 2H phosphoesterase superfamily. ThpR family.</text>
</comment>
<evidence type="ECO:0000313" key="3">
    <source>
        <dbReference type="EMBL" id="KFX68971.1"/>
    </source>
</evidence>
<dbReference type="InterPro" id="IPR009097">
    <property type="entry name" value="Cyclic_Pdiesterase"/>
</dbReference>
<name>A0A0A1YIT4_9PSED</name>
<feature type="active site" description="Proton acceptor" evidence="2">
    <location>
        <position position="123"/>
    </location>
</feature>
<dbReference type="STRING" id="1395571.TMS3_0115920"/>
<dbReference type="RefSeq" id="WP_025166200.1">
    <property type="nucleotide sequence ID" value="NZ_AWSQ01000004.1"/>
</dbReference>
<comment type="caution">
    <text evidence="2">Lacks conserved residue(s) required for the propagation of feature annotation.</text>
</comment>
<keyword evidence="4" id="KW-1185">Reference proteome</keyword>
<feature type="short sequence motif" description="HXTX 1" evidence="2">
    <location>
        <begin position="42"/>
        <end position="45"/>
    </location>
</feature>
<dbReference type="NCBIfam" id="TIGR02258">
    <property type="entry name" value="2_5_ligase"/>
    <property type="match status" value="1"/>
</dbReference>
<dbReference type="GO" id="GO:0008664">
    <property type="term" value="F:RNA 2',3'-cyclic 3'-phosphodiesterase activity"/>
    <property type="evidence" value="ECO:0007669"/>
    <property type="project" value="UniProtKB-EC"/>
</dbReference>
<dbReference type="PANTHER" id="PTHR35561:SF1">
    <property type="entry name" value="RNA 2',3'-CYCLIC PHOSPHODIESTERASE"/>
    <property type="match status" value="1"/>
</dbReference>
<dbReference type="GO" id="GO:0004113">
    <property type="term" value="F:2',3'-cyclic-nucleotide 3'-phosphodiesterase activity"/>
    <property type="evidence" value="ECO:0007669"/>
    <property type="project" value="InterPro"/>
</dbReference>
<dbReference type="HAMAP" id="MF_01940">
    <property type="entry name" value="RNA_CPDase"/>
    <property type="match status" value="1"/>
</dbReference>